<dbReference type="GO" id="GO:0005789">
    <property type="term" value="C:endoplasmic reticulum membrane"/>
    <property type="evidence" value="ECO:0007669"/>
    <property type="project" value="UniProtKB-SubCell"/>
</dbReference>
<feature type="transmembrane region" description="Helical" evidence="11">
    <location>
        <begin position="336"/>
        <end position="357"/>
    </location>
</feature>
<feature type="domain" description="TLC" evidence="12">
    <location>
        <begin position="145"/>
        <end position="365"/>
    </location>
</feature>
<evidence type="ECO:0000256" key="8">
    <source>
        <dbReference type="ARBA" id="ARBA00023180"/>
    </source>
</evidence>
<evidence type="ECO:0000256" key="5">
    <source>
        <dbReference type="ARBA" id="ARBA00022824"/>
    </source>
</evidence>
<organism evidence="13 14">
    <name type="scientific">Diversispora epigaea</name>
    <dbReference type="NCBI Taxonomy" id="1348612"/>
    <lineage>
        <taxon>Eukaryota</taxon>
        <taxon>Fungi</taxon>
        <taxon>Fungi incertae sedis</taxon>
        <taxon>Mucoromycota</taxon>
        <taxon>Glomeromycotina</taxon>
        <taxon>Glomeromycetes</taxon>
        <taxon>Diversisporales</taxon>
        <taxon>Diversisporaceae</taxon>
        <taxon>Diversispora</taxon>
    </lineage>
</organism>
<feature type="compositionally biased region" description="Polar residues" evidence="10">
    <location>
        <begin position="387"/>
        <end position="396"/>
    </location>
</feature>
<keyword evidence="5" id="KW-0256">Endoplasmic reticulum</keyword>
<dbReference type="Proteomes" id="UP000266861">
    <property type="component" value="Unassembled WGS sequence"/>
</dbReference>
<dbReference type="InterPro" id="IPR016439">
    <property type="entry name" value="Lag1/Lac1-like"/>
</dbReference>
<evidence type="ECO:0000313" key="13">
    <source>
        <dbReference type="EMBL" id="RHZ59690.1"/>
    </source>
</evidence>
<dbReference type="PANTHER" id="PTHR12560">
    <property type="entry name" value="LONGEVITY ASSURANCE FACTOR 1 LAG1"/>
    <property type="match status" value="1"/>
</dbReference>
<evidence type="ECO:0000256" key="10">
    <source>
        <dbReference type="SAM" id="MobiDB-lite"/>
    </source>
</evidence>
<evidence type="ECO:0000256" key="2">
    <source>
        <dbReference type="ARBA" id="ARBA00009808"/>
    </source>
</evidence>
<accession>A0A397HGW0</accession>
<feature type="transmembrane region" description="Helical" evidence="11">
    <location>
        <begin position="199"/>
        <end position="219"/>
    </location>
</feature>
<dbReference type="InterPro" id="IPR006634">
    <property type="entry name" value="TLC-dom"/>
</dbReference>
<evidence type="ECO:0000313" key="14">
    <source>
        <dbReference type="Proteomes" id="UP000266861"/>
    </source>
</evidence>
<keyword evidence="14" id="KW-1185">Reference proteome</keyword>
<proteinExistence type="inferred from homology"/>
<feature type="region of interest" description="Disordered" evidence="10">
    <location>
        <begin position="1"/>
        <end position="27"/>
    </location>
</feature>
<dbReference type="Pfam" id="PF03798">
    <property type="entry name" value="TRAM_LAG1_CLN8"/>
    <property type="match status" value="1"/>
</dbReference>
<evidence type="ECO:0000259" key="12">
    <source>
        <dbReference type="PROSITE" id="PS50922"/>
    </source>
</evidence>
<dbReference type="GO" id="GO:0050291">
    <property type="term" value="F:sphingosine N-acyltransferase activity"/>
    <property type="evidence" value="ECO:0007669"/>
    <property type="project" value="InterPro"/>
</dbReference>
<comment type="similarity">
    <text evidence="2">Belongs to the sphingosine N-acyltransferase family.</text>
</comment>
<reference evidence="13 14" key="1">
    <citation type="submission" date="2018-08" db="EMBL/GenBank/DDBJ databases">
        <title>Genome and evolution of the arbuscular mycorrhizal fungus Diversispora epigaea (formerly Glomus versiforme) and its bacterial endosymbionts.</title>
        <authorList>
            <person name="Sun X."/>
            <person name="Fei Z."/>
            <person name="Harrison M."/>
        </authorList>
    </citation>
    <scope>NUCLEOTIDE SEQUENCE [LARGE SCALE GENOMIC DNA]</scope>
    <source>
        <strain evidence="13 14">IT104</strain>
    </source>
</reference>
<feature type="transmembrane region" description="Helical" evidence="11">
    <location>
        <begin position="281"/>
        <end position="300"/>
    </location>
</feature>
<name>A0A397HGW0_9GLOM</name>
<evidence type="ECO:0000256" key="11">
    <source>
        <dbReference type="SAM" id="Phobius"/>
    </source>
</evidence>
<comment type="caution">
    <text evidence="13">The sequence shown here is derived from an EMBL/GenBank/DDBJ whole genome shotgun (WGS) entry which is preliminary data.</text>
</comment>
<keyword evidence="6 11" id="KW-1133">Transmembrane helix</keyword>
<evidence type="ECO:0000256" key="9">
    <source>
        <dbReference type="PROSITE-ProRule" id="PRU00205"/>
    </source>
</evidence>
<evidence type="ECO:0000256" key="1">
    <source>
        <dbReference type="ARBA" id="ARBA00004477"/>
    </source>
</evidence>
<keyword evidence="3" id="KW-0808">Transferase</keyword>
<feature type="transmembrane region" description="Helical" evidence="11">
    <location>
        <begin position="106"/>
        <end position="123"/>
    </location>
</feature>
<sequence>MTKKNKSSNSTPIPTWQKGEKGELETPKEQRIWPRISSYIIERQIEIPLKIISAVFLSYIVSPTSLNPFSKFLFISYPIQLNNHSVPHGGDDDEEGIMSSVVYGKGYWDFAFITFWVIIFTLTREFMMKFVLKPFGIWAGIKGQRKVTRFMEQGYVVIYCTISCTVGLKIMRESPYWFYETKYFWVDYPHYLLTPLVKSYYLIQFAFWLQQILVLTLQLEKPRKDFLELVAHHIITCLLIGGSYLFNFTRIGNAVFVSMDFSDIWLAIAKSMKYMEFPGTVTDVMFVFFMITWAYTRHYLYGWIMYSTFFESCSPENNECIWDPLRGYWLTWWSRYIILLGLTLLQFLMIYWFALILRIAWRVVSGKNAEDTRSDTENDSDVCISPENPTNTKKTD</sequence>
<dbReference type="PIRSF" id="PIRSF005225">
    <property type="entry name" value="LAG1_LAC1"/>
    <property type="match status" value="1"/>
</dbReference>
<feature type="compositionally biased region" description="Basic and acidic residues" evidence="10">
    <location>
        <begin position="18"/>
        <end position="27"/>
    </location>
</feature>
<dbReference type="EMBL" id="PQFF01000328">
    <property type="protein sequence ID" value="RHZ59690.1"/>
    <property type="molecule type" value="Genomic_DNA"/>
</dbReference>
<comment type="subcellular location">
    <subcellularLocation>
        <location evidence="1">Endoplasmic reticulum membrane</location>
        <topology evidence="1">Multi-pass membrane protein</topology>
    </subcellularLocation>
</comment>
<evidence type="ECO:0000256" key="7">
    <source>
        <dbReference type="ARBA" id="ARBA00023136"/>
    </source>
</evidence>
<dbReference type="OrthoDB" id="537032at2759"/>
<dbReference type="AlphaFoldDB" id="A0A397HGW0"/>
<feature type="transmembrane region" description="Helical" evidence="11">
    <location>
        <begin position="154"/>
        <end position="171"/>
    </location>
</feature>
<dbReference type="PANTHER" id="PTHR12560:SF11">
    <property type="entry name" value="CERAMIDE SYNTHASE LAC1-RELATED"/>
    <property type="match status" value="1"/>
</dbReference>
<gene>
    <name evidence="13" type="ORF">Glove_362g62</name>
</gene>
<feature type="region of interest" description="Disordered" evidence="10">
    <location>
        <begin position="370"/>
        <end position="396"/>
    </location>
</feature>
<evidence type="ECO:0000256" key="3">
    <source>
        <dbReference type="ARBA" id="ARBA00022679"/>
    </source>
</evidence>
<keyword evidence="8" id="KW-0325">Glycoprotein</keyword>
<keyword evidence="4 9" id="KW-0812">Transmembrane</keyword>
<feature type="transmembrane region" description="Helical" evidence="11">
    <location>
        <begin position="226"/>
        <end position="245"/>
    </location>
</feature>
<evidence type="ECO:0000256" key="6">
    <source>
        <dbReference type="ARBA" id="ARBA00022989"/>
    </source>
</evidence>
<dbReference type="PROSITE" id="PS50922">
    <property type="entry name" value="TLC"/>
    <property type="match status" value="1"/>
</dbReference>
<evidence type="ECO:0000256" key="4">
    <source>
        <dbReference type="ARBA" id="ARBA00022692"/>
    </source>
</evidence>
<dbReference type="SMART" id="SM00724">
    <property type="entry name" value="TLC"/>
    <property type="match status" value="1"/>
</dbReference>
<keyword evidence="7 9" id="KW-0472">Membrane</keyword>
<protein>
    <recommendedName>
        <fullName evidence="12">TLC domain-containing protein</fullName>
    </recommendedName>
</protein>
<dbReference type="STRING" id="1348612.A0A397HGW0"/>
<dbReference type="GO" id="GO:0046513">
    <property type="term" value="P:ceramide biosynthetic process"/>
    <property type="evidence" value="ECO:0007669"/>
    <property type="project" value="InterPro"/>
</dbReference>